<dbReference type="PANTHER" id="PTHR11537">
    <property type="entry name" value="VOLTAGE-GATED POTASSIUM CHANNEL"/>
    <property type="match status" value="1"/>
</dbReference>
<dbReference type="CDD" id="cd18317">
    <property type="entry name" value="BTB_POZ_Kv"/>
    <property type="match status" value="1"/>
</dbReference>
<evidence type="ECO:0000313" key="14">
    <source>
        <dbReference type="EMBL" id="CAC5394792.1"/>
    </source>
</evidence>
<comment type="subcellular location">
    <subcellularLocation>
        <location evidence="1">Membrane</location>
        <topology evidence="1">Multi-pass membrane protein</topology>
    </subcellularLocation>
</comment>
<feature type="transmembrane region" description="Helical" evidence="12">
    <location>
        <begin position="378"/>
        <end position="405"/>
    </location>
</feature>
<keyword evidence="8 12" id="KW-1133">Transmembrane helix</keyword>
<name>A0A6J8CHQ2_MYTCO</name>
<dbReference type="FunFam" id="1.10.287.70:FF:000028">
    <property type="entry name" value="potassium voltage-gated channel subfamily D member 3"/>
    <property type="match status" value="1"/>
</dbReference>
<evidence type="ECO:0000256" key="4">
    <source>
        <dbReference type="ARBA" id="ARBA00022692"/>
    </source>
</evidence>
<dbReference type="GO" id="GO:0008076">
    <property type="term" value="C:voltage-gated potassium channel complex"/>
    <property type="evidence" value="ECO:0007669"/>
    <property type="project" value="InterPro"/>
</dbReference>
<evidence type="ECO:0000256" key="11">
    <source>
        <dbReference type="ARBA" id="ARBA00023303"/>
    </source>
</evidence>
<reference evidence="14 15" key="1">
    <citation type="submission" date="2020-06" db="EMBL/GenBank/DDBJ databases">
        <authorList>
            <person name="Li R."/>
            <person name="Bekaert M."/>
        </authorList>
    </citation>
    <scope>NUCLEOTIDE SEQUENCE [LARGE SCALE GENOMIC DNA]</scope>
    <source>
        <strain evidence="15">wild</strain>
    </source>
</reference>
<dbReference type="Gene3D" id="3.30.710.10">
    <property type="entry name" value="Potassium Channel Kv1.1, Chain A"/>
    <property type="match status" value="1"/>
</dbReference>
<feature type="transmembrane region" description="Helical" evidence="12">
    <location>
        <begin position="318"/>
        <end position="341"/>
    </location>
</feature>
<dbReference type="InterPro" id="IPR028325">
    <property type="entry name" value="VG_K_chnl"/>
</dbReference>
<dbReference type="InterPro" id="IPR003974">
    <property type="entry name" value="K_chnl_volt-dep_Kv3"/>
</dbReference>
<dbReference type="Gene3D" id="1.10.287.70">
    <property type="match status" value="1"/>
</dbReference>
<sequence length="430" mass="50134">MDTVILNVGGTFFEISWKLLKSHPGTKLAELSENCPEFRKEKNEYYFDRNPEIFNVILDFYRYGELHFPSNLCTRLLQKELTFWNIESSMESCCMHPYLKFESQVKLLDKIKESKSTCQECFDTLPRGLQFRRRIWTIMEEPLSSKAAKMYMVIYFIVILISTVVILLSSHADFREERREFNGNSTEMRIYLQVHHVNEKVITFVLNRPFQVLDILERMTDLFFVIEMAVRFSVCPCKKTYFKSLLNVLDLIINIAIIAKFVLENYYIAIYKNQTLYIIFACCHAVVIFRLTRVFRFALQFSGIRILFLALWDSLKDLLVLLLMCLTLAILFANMIFYAEFSNFTFSNMFQGIWFAIVTMTTVGYGDIYPVTTLGCTVGALCALSGIIILAVPIAIVAGNFTTYYKKYKEFQMIKGIQDDRPLTRSQISI</sequence>
<dbReference type="Proteomes" id="UP000507470">
    <property type="component" value="Unassembled WGS sequence"/>
</dbReference>
<keyword evidence="3" id="KW-0633">Potassium transport</keyword>
<keyword evidence="7" id="KW-0630">Potassium</keyword>
<keyword evidence="5" id="KW-0631">Potassium channel</keyword>
<dbReference type="PRINTS" id="PR01491">
    <property type="entry name" value="KVCHANNEL"/>
</dbReference>
<proteinExistence type="predicted"/>
<evidence type="ECO:0000256" key="10">
    <source>
        <dbReference type="ARBA" id="ARBA00023136"/>
    </source>
</evidence>
<keyword evidence="4 12" id="KW-0812">Transmembrane</keyword>
<dbReference type="InterPro" id="IPR000210">
    <property type="entry name" value="BTB/POZ_dom"/>
</dbReference>
<dbReference type="SMART" id="SM00225">
    <property type="entry name" value="BTB"/>
    <property type="match status" value="1"/>
</dbReference>
<dbReference type="SUPFAM" id="SSF81324">
    <property type="entry name" value="Voltage-gated potassium channels"/>
    <property type="match status" value="1"/>
</dbReference>
<dbReference type="InterPro" id="IPR003968">
    <property type="entry name" value="K_chnl_volt-dep_Kv"/>
</dbReference>
<dbReference type="Pfam" id="PF00520">
    <property type="entry name" value="Ion_trans"/>
    <property type="match status" value="1"/>
</dbReference>
<dbReference type="GO" id="GO:0005249">
    <property type="term" value="F:voltage-gated potassium channel activity"/>
    <property type="evidence" value="ECO:0007669"/>
    <property type="project" value="InterPro"/>
</dbReference>
<dbReference type="GO" id="GO:0051260">
    <property type="term" value="P:protein homooligomerization"/>
    <property type="evidence" value="ECO:0007669"/>
    <property type="project" value="InterPro"/>
</dbReference>
<keyword evidence="11" id="KW-0407">Ion channel</keyword>
<dbReference type="PRINTS" id="PR00169">
    <property type="entry name" value="KCHANNEL"/>
</dbReference>
<keyword evidence="15" id="KW-1185">Reference proteome</keyword>
<protein>
    <submittedName>
        <fullName evidence="14">KCNC1</fullName>
    </submittedName>
</protein>
<evidence type="ECO:0000313" key="15">
    <source>
        <dbReference type="Proteomes" id="UP000507470"/>
    </source>
</evidence>
<evidence type="ECO:0000256" key="8">
    <source>
        <dbReference type="ARBA" id="ARBA00022989"/>
    </source>
</evidence>
<dbReference type="InterPro" id="IPR003131">
    <property type="entry name" value="T1-type_BTB"/>
</dbReference>
<dbReference type="EMBL" id="CACVKT020005385">
    <property type="protein sequence ID" value="CAC5394792.1"/>
    <property type="molecule type" value="Genomic_DNA"/>
</dbReference>
<dbReference type="Gene3D" id="1.20.120.350">
    <property type="entry name" value="Voltage-gated potassium channels. Chain C"/>
    <property type="match status" value="1"/>
</dbReference>
<dbReference type="InterPro" id="IPR005821">
    <property type="entry name" value="Ion_trans_dom"/>
</dbReference>
<feature type="domain" description="BTB" evidence="13">
    <location>
        <begin position="2"/>
        <end position="101"/>
    </location>
</feature>
<keyword evidence="9" id="KW-0406">Ion transport</keyword>
<evidence type="ECO:0000256" key="7">
    <source>
        <dbReference type="ARBA" id="ARBA00022958"/>
    </source>
</evidence>
<evidence type="ECO:0000256" key="12">
    <source>
        <dbReference type="SAM" id="Phobius"/>
    </source>
</evidence>
<evidence type="ECO:0000256" key="5">
    <source>
        <dbReference type="ARBA" id="ARBA00022826"/>
    </source>
</evidence>
<feature type="transmembrane region" description="Helical" evidence="12">
    <location>
        <begin position="150"/>
        <end position="169"/>
    </location>
</feature>
<evidence type="ECO:0000256" key="1">
    <source>
        <dbReference type="ARBA" id="ARBA00004141"/>
    </source>
</evidence>
<dbReference type="Pfam" id="PF02214">
    <property type="entry name" value="BTB_2"/>
    <property type="match status" value="1"/>
</dbReference>
<dbReference type="InterPro" id="IPR027359">
    <property type="entry name" value="Volt_channel_dom_sf"/>
</dbReference>
<evidence type="ECO:0000256" key="3">
    <source>
        <dbReference type="ARBA" id="ARBA00022538"/>
    </source>
</evidence>
<feature type="transmembrane region" description="Helical" evidence="12">
    <location>
        <begin position="245"/>
        <end position="263"/>
    </location>
</feature>
<feature type="transmembrane region" description="Helical" evidence="12">
    <location>
        <begin position="353"/>
        <end position="372"/>
    </location>
</feature>
<dbReference type="PANTHER" id="PTHR11537:SF254">
    <property type="entry name" value="POTASSIUM VOLTAGE-GATED CHANNEL PROTEIN SHAB"/>
    <property type="match status" value="1"/>
</dbReference>
<organism evidence="14 15">
    <name type="scientific">Mytilus coruscus</name>
    <name type="common">Sea mussel</name>
    <dbReference type="NCBI Taxonomy" id="42192"/>
    <lineage>
        <taxon>Eukaryota</taxon>
        <taxon>Metazoa</taxon>
        <taxon>Spiralia</taxon>
        <taxon>Lophotrochozoa</taxon>
        <taxon>Mollusca</taxon>
        <taxon>Bivalvia</taxon>
        <taxon>Autobranchia</taxon>
        <taxon>Pteriomorphia</taxon>
        <taxon>Mytilida</taxon>
        <taxon>Mytiloidea</taxon>
        <taxon>Mytilidae</taxon>
        <taxon>Mytilinae</taxon>
        <taxon>Mytilus</taxon>
    </lineage>
</organism>
<gene>
    <name evidence="14" type="ORF">MCOR_29510</name>
</gene>
<evidence type="ECO:0000256" key="9">
    <source>
        <dbReference type="ARBA" id="ARBA00023065"/>
    </source>
</evidence>
<keyword evidence="6" id="KW-0851">Voltage-gated channel</keyword>
<feature type="transmembrane region" description="Helical" evidence="12">
    <location>
        <begin position="269"/>
        <end position="287"/>
    </location>
</feature>
<evidence type="ECO:0000256" key="6">
    <source>
        <dbReference type="ARBA" id="ARBA00022882"/>
    </source>
</evidence>
<evidence type="ECO:0000259" key="13">
    <source>
        <dbReference type="SMART" id="SM00225"/>
    </source>
</evidence>
<evidence type="ECO:0000256" key="2">
    <source>
        <dbReference type="ARBA" id="ARBA00022448"/>
    </source>
</evidence>
<dbReference type="SUPFAM" id="SSF54695">
    <property type="entry name" value="POZ domain"/>
    <property type="match status" value="1"/>
</dbReference>
<dbReference type="OrthoDB" id="6153977at2759"/>
<keyword evidence="10 12" id="KW-0472">Membrane</keyword>
<dbReference type="GO" id="GO:0001508">
    <property type="term" value="P:action potential"/>
    <property type="evidence" value="ECO:0007669"/>
    <property type="project" value="TreeGrafter"/>
</dbReference>
<dbReference type="AlphaFoldDB" id="A0A6J8CHQ2"/>
<accession>A0A6J8CHQ2</accession>
<keyword evidence="2" id="KW-0813">Transport</keyword>
<dbReference type="PRINTS" id="PR01498">
    <property type="entry name" value="SHAWCHANNEL"/>
</dbReference>
<dbReference type="InterPro" id="IPR011333">
    <property type="entry name" value="SKP1/BTB/POZ_sf"/>
</dbReference>